<evidence type="ECO:0000313" key="5">
    <source>
        <dbReference type="Proteomes" id="UP001422074"/>
    </source>
</evidence>
<feature type="domain" description="WYL" evidence="1">
    <location>
        <begin position="486"/>
        <end position="553"/>
    </location>
</feature>
<feature type="domain" description="WYL" evidence="1">
    <location>
        <begin position="158"/>
        <end position="221"/>
    </location>
</feature>
<evidence type="ECO:0000313" key="4">
    <source>
        <dbReference type="EMBL" id="MEN2745119.1"/>
    </source>
</evidence>
<evidence type="ECO:0000259" key="1">
    <source>
        <dbReference type="Pfam" id="PF13280"/>
    </source>
</evidence>
<keyword evidence="5" id="KW-1185">Reference proteome</keyword>
<dbReference type="Pfam" id="PF13280">
    <property type="entry name" value="WYL"/>
    <property type="match status" value="2"/>
</dbReference>
<dbReference type="Proteomes" id="UP001422074">
    <property type="component" value="Unassembled WGS sequence"/>
</dbReference>
<feature type="domain" description="PafC HTH" evidence="2">
    <location>
        <begin position="350"/>
        <end position="461"/>
    </location>
</feature>
<dbReference type="InterPro" id="IPR057727">
    <property type="entry name" value="WCX_dom"/>
</dbReference>
<dbReference type="InterPro" id="IPR051534">
    <property type="entry name" value="CBASS_pafABC_assoc_protein"/>
</dbReference>
<dbReference type="PANTHER" id="PTHR34580:SF1">
    <property type="entry name" value="PROTEIN PAFC"/>
    <property type="match status" value="1"/>
</dbReference>
<feature type="domain" description="WCX" evidence="3">
    <location>
        <begin position="579"/>
        <end position="652"/>
    </location>
</feature>
<organism evidence="4 5">
    <name type="scientific">Sinomonas halotolerans</name>
    <dbReference type="NCBI Taxonomy" id="1644133"/>
    <lineage>
        <taxon>Bacteria</taxon>
        <taxon>Bacillati</taxon>
        <taxon>Actinomycetota</taxon>
        <taxon>Actinomycetes</taxon>
        <taxon>Micrococcales</taxon>
        <taxon>Micrococcaceae</taxon>
        <taxon>Sinomonas</taxon>
    </lineage>
</organism>
<accession>A0ABU9X0Y6</accession>
<dbReference type="Pfam" id="PF25583">
    <property type="entry name" value="WCX"/>
    <property type="match status" value="2"/>
</dbReference>
<dbReference type="InterPro" id="IPR043839">
    <property type="entry name" value="PafC_HTH"/>
</dbReference>
<dbReference type="Pfam" id="PF19187">
    <property type="entry name" value="HTH_PafC"/>
    <property type="match status" value="1"/>
</dbReference>
<evidence type="ECO:0000259" key="2">
    <source>
        <dbReference type="Pfam" id="PF19187"/>
    </source>
</evidence>
<evidence type="ECO:0000259" key="3">
    <source>
        <dbReference type="Pfam" id="PF25583"/>
    </source>
</evidence>
<reference evidence="4 5" key="1">
    <citation type="submission" date="2024-05" db="EMBL/GenBank/DDBJ databases">
        <title>Sinomonas sp. nov., isolated from a waste landfill.</title>
        <authorList>
            <person name="Zhao Y."/>
        </authorList>
    </citation>
    <scope>NUCLEOTIDE SEQUENCE [LARGE SCALE GENOMIC DNA]</scope>
    <source>
        <strain evidence="4 5">CCTCC AB2014300</strain>
    </source>
</reference>
<dbReference type="EMBL" id="JBDFRB010000009">
    <property type="protein sequence ID" value="MEN2745119.1"/>
    <property type="molecule type" value="Genomic_DNA"/>
</dbReference>
<sequence>MSEAKTTRLLNLLIALLRTDRGLSRERILRDVYGHDASPWAARGPDDELESVLRMFERDKAELRAMGADLREFEGYERLESAETTTMYTIDAQGFQLPPQRFTAEESAWLALAALACDGAVAGQGAQRALRRLEAAGALPETPPSAIQPRLKLDEPAWEALLEAAENGAEVTFEYEAASTGELLRRRVQPWGLGQRYGQWYLAGHDLDRGGTRLFRLSRIRGEVTAGEPEAFPPPPAGAVHAALESLEALPERTARVRLAEDRALGLRREWKPAGAGPEGWDLGDLVFRDVTVMAETLAGFGDAVVVEDPPELADAVVRRLEGALGALGTPGAPEAPHAPAPRRMTTSAERLDRLTDLVPFLLAGPVTVGEIAARFGLKPRQVRQELQLLAETGPTDAGGFQSYIEVLVEDDVVSIANADELARPRRLSAAEAVTLQLGLQALLPLAGAASGTLMQLMDRVAAAALGERGVPQVLVRTDPSRNAHLLPVLLDAAREGRTLSLTYMNPTKDEVTTRDITPLRVISDGDRWYANSYCHRAQEGRMFRVDRIVALEPAEERPVPEGAAAAGEAVFMRHPGDLDVTVRFAPEARWAESTVEAEEGRDLVDGSRRVRLTVADPAWLAAFLAQFGGAIALEAPEAAITASRAWLERALARYGRAPSGR</sequence>
<gene>
    <name evidence="4" type="ORF">ABCQ75_11280</name>
</gene>
<dbReference type="RefSeq" id="WP_345885471.1">
    <property type="nucleotide sequence ID" value="NZ_JBDFRB010000009.1"/>
</dbReference>
<protein>
    <submittedName>
        <fullName evidence="4">WYL domain-containing protein</fullName>
    </submittedName>
</protein>
<proteinExistence type="predicted"/>
<dbReference type="InterPro" id="IPR026881">
    <property type="entry name" value="WYL_dom"/>
</dbReference>
<dbReference type="PROSITE" id="PS52050">
    <property type="entry name" value="WYL"/>
    <property type="match status" value="2"/>
</dbReference>
<dbReference type="PANTHER" id="PTHR34580">
    <property type="match status" value="1"/>
</dbReference>
<comment type="caution">
    <text evidence="4">The sequence shown here is derived from an EMBL/GenBank/DDBJ whole genome shotgun (WGS) entry which is preliminary data.</text>
</comment>
<feature type="domain" description="WCX" evidence="3">
    <location>
        <begin position="253"/>
        <end position="325"/>
    </location>
</feature>
<name>A0ABU9X0Y6_9MICC</name>